<organism evidence="1 2">
    <name type="scientific">Caerostris extrusa</name>
    <name type="common">Bark spider</name>
    <name type="synonym">Caerostris bankana</name>
    <dbReference type="NCBI Taxonomy" id="172846"/>
    <lineage>
        <taxon>Eukaryota</taxon>
        <taxon>Metazoa</taxon>
        <taxon>Ecdysozoa</taxon>
        <taxon>Arthropoda</taxon>
        <taxon>Chelicerata</taxon>
        <taxon>Arachnida</taxon>
        <taxon>Araneae</taxon>
        <taxon>Araneomorphae</taxon>
        <taxon>Entelegynae</taxon>
        <taxon>Araneoidea</taxon>
        <taxon>Araneidae</taxon>
        <taxon>Caerostris</taxon>
    </lineage>
</organism>
<sequence>MNEKWNEYGVPFLDVSQPEKQYREFSKLTLLWKANENCLKVYIFDAFTSGNMLASSNSEFIFLPESIRIQRQIDDVIASAVLKN</sequence>
<gene>
    <name evidence="1" type="ORF">CEXT_788771</name>
</gene>
<protein>
    <submittedName>
        <fullName evidence="1">Uncharacterized protein</fullName>
    </submittedName>
</protein>
<evidence type="ECO:0000313" key="1">
    <source>
        <dbReference type="EMBL" id="GIY97098.1"/>
    </source>
</evidence>
<keyword evidence="2" id="KW-1185">Reference proteome</keyword>
<reference evidence="1 2" key="1">
    <citation type="submission" date="2021-06" db="EMBL/GenBank/DDBJ databases">
        <title>Caerostris extrusa draft genome.</title>
        <authorList>
            <person name="Kono N."/>
            <person name="Arakawa K."/>
        </authorList>
    </citation>
    <scope>NUCLEOTIDE SEQUENCE [LARGE SCALE GENOMIC DNA]</scope>
</reference>
<name>A0AAV4XTM6_CAEEX</name>
<dbReference type="Proteomes" id="UP001054945">
    <property type="component" value="Unassembled WGS sequence"/>
</dbReference>
<evidence type="ECO:0000313" key="2">
    <source>
        <dbReference type="Proteomes" id="UP001054945"/>
    </source>
</evidence>
<accession>A0AAV4XTM6</accession>
<dbReference type="AlphaFoldDB" id="A0AAV4XTM6"/>
<dbReference type="EMBL" id="BPLR01000738">
    <property type="protein sequence ID" value="GIY97098.1"/>
    <property type="molecule type" value="Genomic_DNA"/>
</dbReference>
<comment type="caution">
    <text evidence="1">The sequence shown here is derived from an EMBL/GenBank/DDBJ whole genome shotgun (WGS) entry which is preliminary data.</text>
</comment>
<proteinExistence type="predicted"/>